<dbReference type="OrthoDB" id="1334205at2759"/>
<dbReference type="GO" id="GO:0005975">
    <property type="term" value="P:carbohydrate metabolic process"/>
    <property type="evidence" value="ECO:0007669"/>
    <property type="project" value="InterPro"/>
</dbReference>
<protein>
    <recommendedName>
        <fullName evidence="3">Glycoside hydrolase family 31 TIM barrel domain-containing protein</fullName>
    </recommendedName>
</protein>
<keyword evidence="5" id="KW-1185">Reference proteome</keyword>
<dbReference type="InterPro" id="IPR017853">
    <property type="entry name" value="GH"/>
</dbReference>
<proteinExistence type="inferred from homology"/>
<evidence type="ECO:0000259" key="3">
    <source>
        <dbReference type="Pfam" id="PF01055"/>
    </source>
</evidence>
<dbReference type="AlphaFoldDB" id="A0A0B1SJZ6"/>
<comment type="similarity">
    <text evidence="1 2">Belongs to the glycosyl hydrolase 31 family.</text>
</comment>
<feature type="domain" description="Glycoside hydrolase family 31 TIM barrel" evidence="3">
    <location>
        <begin position="7"/>
        <end position="116"/>
    </location>
</feature>
<dbReference type="SUPFAM" id="SSF51445">
    <property type="entry name" value="(Trans)glycosidases"/>
    <property type="match status" value="1"/>
</dbReference>
<dbReference type="Gene3D" id="3.20.20.80">
    <property type="entry name" value="Glycosidases"/>
    <property type="match status" value="1"/>
</dbReference>
<evidence type="ECO:0000256" key="2">
    <source>
        <dbReference type="RuleBase" id="RU361185"/>
    </source>
</evidence>
<reference evidence="4 5" key="1">
    <citation type="submission" date="2014-03" db="EMBL/GenBank/DDBJ databases">
        <title>Draft genome of the hookworm Oesophagostomum dentatum.</title>
        <authorList>
            <person name="Mitreva M."/>
        </authorList>
    </citation>
    <scope>NUCLEOTIDE SEQUENCE [LARGE SCALE GENOMIC DNA]</scope>
    <source>
        <strain evidence="4 5">OD-Hann</strain>
    </source>
</reference>
<dbReference type="EMBL" id="KN569691">
    <property type="protein sequence ID" value="KHJ84191.1"/>
    <property type="molecule type" value="Genomic_DNA"/>
</dbReference>
<keyword evidence="2" id="KW-0326">Glycosidase</keyword>
<dbReference type="GO" id="GO:0004558">
    <property type="term" value="F:alpha-1,4-glucosidase activity"/>
    <property type="evidence" value="ECO:0007669"/>
    <property type="project" value="TreeGrafter"/>
</dbReference>
<evidence type="ECO:0000256" key="1">
    <source>
        <dbReference type="ARBA" id="ARBA00007806"/>
    </source>
</evidence>
<organism evidence="4 5">
    <name type="scientific">Oesophagostomum dentatum</name>
    <name type="common">Nodular worm</name>
    <dbReference type="NCBI Taxonomy" id="61180"/>
    <lineage>
        <taxon>Eukaryota</taxon>
        <taxon>Metazoa</taxon>
        <taxon>Ecdysozoa</taxon>
        <taxon>Nematoda</taxon>
        <taxon>Chromadorea</taxon>
        <taxon>Rhabditida</taxon>
        <taxon>Rhabditina</taxon>
        <taxon>Rhabditomorpha</taxon>
        <taxon>Strongyloidea</taxon>
        <taxon>Strongylidae</taxon>
        <taxon>Oesophagostomum</taxon>
    </lineage>
</organism>
<sequence>MLGVQNQGKLRHYDVKNLYGLSESIATRKAMHAAANKRGVVISRATYPSSGRYAGHWTGDNSATWNDLQSAVIQPQEFNLFGIPYVGSDICGFNGETEEELCIRWHQLGAFHTFMR</sequence>
<evidence type="ECO:0000313" key="4">
    <source>
        <dbReference type="EMBL" id="KHJ84191.1"/>
    </source>
</evidence>
<evidence type="ECO:0000313" key="5">
    <source>
        <dbReference type="Proteomes" id="UP000053660"/>
    </source>
</evidence>
<keyword evidence="2" id="KW-0378">Hydrolase</keyword>
<dbReference type="PANTHER" id="PTHR22762">
    <property type="entry name" value="ALPHA-GLUCOSIDASE"/>
    <property type="match status" value="1"/>
</dbReference>
<name>A0A0B1SJZ6_OESDE</name>
<gene>
    <name evidence="4" type="ORF">OESDEN_16099</name>
</gene>
<dbReference type="Pfam" id="PF01055">
    <property type="entry name" value="Glyco_hydro_31_2nd"/>
    <property type="match status" value="1"/>
</dbReference>
<accession>A0A0B1SJZ6</accession>
<dbReference type="InterPro" id="IPR000322">
    <property type="entry name" value="Glyco_hydro_31_TIM"/>
</dbReference>
<dbReference type="Proteomes" id="UP000053660">
    <property type="component" value="Unassembled WGS sequence"/>
</dbReference>
<dbReference type="PANTHER" id="PTHR22762:SF133">
    <property type="entry name" value="P-TYPE DOMAIN-CONTAINING PROTEIN"/>
    <property type="match status" value="1"/>
</dbReference>